<keyword evidence="3" id="KW-1185">Reference proteome</keyword>
<name>A0A1T4RNG9_9BACT</name>
<dbReference type="Pfam" id="PF01381">
    <property type="entry name" value="HTH_3"/>
    <property type="match status" value="1"/>
</dbReference>
<accession>A0A1T4RNG9</accession>
<dbReference type="InterPro" id="IPR010982">
    <property type="entry name" value="Lambda_DNA-bd_dom_sf"/>
</dbReference>
<reference evidence="3" key="1">
    <citation type="submission" date="2017-02" db="EMBL/GenBank/DDBJ databases">
        <authorList>
            <person name="Varghese N."/>
            <person name="Submissions S."/>
        </authorList>
    </citation>
    <scope>NUCLEOTIDE SEQUENCE [LARGE SCALE GENOMIC DNA]</scope>
    <source>
        <strain evidence="3">ATCC BAA-34</strain>
    </source>
</reference>
<evidence type="ECO:0000313" key="2">
    <source>
        <dbReference type="EMBL" id="SKA17346.1"/>
    </source>
</evidence>
<dbReference type="STRING" id="115783.SAMN02745119_02969"/>
<keyword evidence="2" id="KW-0238">DNA-binding</keyword>
<dbReference type="PROSITE" id="PS50943">
    <property type="entry name" value="HTH_CROC1"/>
    <property type="match status" value="1"/>
</dbReference>
<dbReference type="AlphaFoldDB" id="A0A1T4RNG9"/>
<gene>
    <name evidence="2" type="ORF">SAMN02745119_02969</name>
</gene>
<dbReference type="Gene3D" id="1.10.260.40">
    <property type="entry name" value="lambda repressor-like DNA-binding domains"/>
    <property type="match status" value="1"/>
</dbReference>
<dbReference type="OrthoDB" id="5402388at2"/>
<dbReference type="SUPFAM" id="SSF47413">
    <property type="entry name" value="lambda repressor-like DNA-binding domains"/>
    <property type="match status" value="1"/>
</dbReference>
<dbReference type="GO" id="GO:0003677">
    <property type="term" value="F:DNA binding"/>
    <property type="evidence" value="ECO:0007669"/>
    <property type="project" value="UniProtKB-KW"/>
</dbReference>
<evidence type="ECO:0000259" key="1">
    <source>
        <dbReference type="PROSITE" id="PS50943"/>
    </source>
</evidence>
<feature type="domain" description="HTH cro/C1-type" evidence="1">
    <location>
        <begin position="7"/>
        <end position="60"/>
    </location>
</feature>
<sequence length="68" mass="7842">MKTPNKVKKLREKMLMSKSELARKAGISTVTVDRIERGESCRVETMRKIILALGYTLEDRDKVFQEQG</sequence>
<evidence type="ECO:0000313" key="3">
    <source>
        <dbReference type="Proteomes" id="UP000190102"/>
    </source>
</evidence>
<dbReference type="EMBL" id="FUWR01000022">
    <property type="protein sequence ID" value="SKA17346.1"/>
    <property type="molecule type" value="Genomic_DNA"/>
</dbReference>
<dbReference type="Proteomes" id="UP000190102">
    <property type="component" value="Unassembled WGS sequence"/>
</dbReference>
<proteinExistence type="predicted"/>
<dbReference type="InterPro" id="IPR001387">
    <property type="entry name" value="Cro/C1-type_HTH"/>
</dbReference>
<dbReference type="CDD" id="cd00093">
    <property type="entry name" value="HTH_XRE"/>
    <property type="match status" value="1"/>
</dbReference>
<protein>
    <submittedName>
        <fullName evidence="2">DNA-binding transcriptional regulator, XRE-family HTH domain</fullName>
    </submittedName>
</protein>
<dbReference type="SMART" id="SM00530">
    <property type="entry name" value="HTH_XRE"/>
    <property type="match status" value="1"/>
</dbReference>
<dbReference type="RefSeq" id="WP_078791198.1">
    <property type="nucleotide sequence ID" value="NZ_FUWR01000022.1"/>
</dbReference>
<organism evidence="2 3">
    <name type="scientific">Trichlorobacter thiogenes</name>
    <dbReference type="NCBI Taxonomy" id="115783"/>
    <lineage>
        <taxon>Bacteria</taxon>
        <taxon>Pseudomonadati</taxon>
        <taxon>Thermodesulfobacteriota</taxon>
        <taxon>Desulfuromonadia</taxon>
        <taxon>Geobacterales</taxon>
        <taxon>Geobacteraceae</taxon>
        <taxon>Trichlorobacter</taxon>
    </lineage>
</organism>